<dbReference type="Proteomes" id="UP000719766">
    <property type="component" value="Unassembled WGS sequence"/>
</dbReference>
<evidence type="ECO:0000256" key="1">
    <source>
        <dbReference type="SAM" id="Phobius"/>
    </source>
</evidence>
<keyword evidence="3" id="KW-1185">Reference proteome</keyword>
<feature type="transmembrane region" description="Helical" evidence="1">
    <location>
        <begin position="20"/>
        <end position="39"/>
    </location>
</feature>
<dbReference type="EMBL" id="JABBWE010000089">
    <property type="protein sequence ID" value="KAG1786656.1"/>
    <property type="molecule type" value="Genomic_DNA"/>
</dbReference>
<proteinExistence type="predicted"/>
<name>A0A9P7DBY9_9AGAM</name>
<gene>
    <name evidence="2" type="ORF">HD556DRAFT_1413555</name>
</gene>
<sequence>MYYPPRRPTRLCNTSYVGPPVYIIIPHLGPPVYVINILSHPWPTRLFDIPFVGPPVYVILFMSAHLYM</sequence>
<keyword evidence="1" id="KW-1133">Transmembrane helix</keyword>
<evidence type="ECO:0000313" key="3">
    <source>
        <dbReference type="Proteomes" id="UP000719766"/>
    </source>
</evidence>
<dbReference type="OrthoDB" id="2708934at2759"/>
<evidence type="ECO:0000313" key="2">
    <source>
        <dbReference type="EMBL" id="KAG1786656.1"/>
    </source>
</evidence>
<organism evidence="2 3">
    <name type="scientific">Suillus plorans</name>
    <dbReference type="NCBI Taxonomy" id="116603"/>
    <lineage>
        <taxon>Eukaryota</taxon>
        <taxon>Fungi</taxon>
        <taxon>Dikarya</taxon>
        <taxon>Basidiomycota</taxon>
        <taxon>Agaricomycotina</taxon>
        <taxon>Agaricomycetes</taxon>
        <taxon>Agaricomycetidae</taxon>
        <taxon>Boletales</taxon>
        <taxon>Suillineae</taxon>
        <taxon>Suillaceae</taxon>
        <taxon>Suillus</taxon>
    </lineage>
</organism>
<reference evidence="2" key="1">
    <citation type="journal article" date="2020" name="New Phytol.">
        <title>Comparative genomics reveals dynamic genome evolution in host specialist ectomycorrhizal fungi.</title>
        <authorList>
            <person name="Lofgren L.A."/>
            <person name="Nguyen N.H."/>
            <person name="Vilgalys R."/>
            <person name="Ruytinx J."/>
            <person name="Liao H.L."/>
            <person name="Branco S."/>
            <person name="Kuo A."/>
            <person name="LaButti K."/>
            <person name="Lipzen A."/>
            <person name="Andreopoulos W."/>
            <person name="Pangilinan J."/>
            <person name="Riley R."/>
            <person name="Hundley H."/>
            <person name="Na H."/>
            <person name="Barry K."/>
            <person name="Grigoriev I.V."/>
            <person name="Stajich J.E."/>
            <person name="Kennedy P.G."/>
        </authorList>
    </citation>
    <scope>NUCLEOTIDE SEQUENCE</scope>
    <source>
        <strain evidence="2">S12</strain>
    </source>
</reference>
<comment type="caution">
    <text evidence="2">The sequence shown here is derived from an EMBL/GenBank/DDBJ whole genome shotgun (WGS) entry which is preliminary data.</text>
</comment>
<keyword evidence="1" id="KW-0812">Transmembrane</keyword>
<dbReference type="RefSeq" id="XP_041154071.1">
    <property type="nucleotide sequence ID" value="XM_041304249.1"/>
</dbReference>
<dbReference type="GeneID" id="64598013"/>
<feature type="transmembrane region" description="Helical" evidence="1">
    <location>
        <begin position="46"/>
        <end position="67"/>
    </location>
</feature>
<protein>
    <submittedName>
        <fullName evidence="2">Uncharacterized protein</fullName>
    </submittedName>
</protein>
<keyword evidence="1" id="KW-0472">Membrane</keyword>
<accession>A0A9P7DBY9</accession>
<dbReference type="AlphaFoldDB" id="A0A9P7DBY9"/>